<dbReference type="PANTHER" id="PTHR21137">
    <property type="entry name" value="ODORANT RECEPTOR"/>
    <property type="match status" value="1"/>
</dbReference>
<feature type="transmembrane region" description="Helical" evidence="10">
    <location>
        <begin position="302"/>
        <end position="322"/>
    </location>
</feature>
<dbReference type="Proteomes" id="UP000515160">
    <property type="component" value="Chromosome X"/>
</dbReference>
<evidence type="ECO:0000313" key="12">
    <source>
        <dbReference type="RefSeq" id="XP_034098743.1"/>
    </source>
</evidence>
<feature type="transmembrane region" description="Helical" evidence="10">
    <location>
        <begin position="112"/>
        <end position="129"/>
    </location>
</feature>
<name>A0A6P8WHJ0_DROAB</name>
<dbReference type="GeneID" id="117564180"/>
<dbReference type="OrthoDB" id="6614360at2759"/>
<keyword evidence="3 10" id="KW-0716">Sensory transduction</keyword>
<keyword evidence="5 10" id="KW-0552">Olfaction</keyword>
<keyword evidence="9 10" id="KW-0807">Transducer</keyword>
<evidence type="ECO:0000256" key="2">
    <source>
        <dbReference type="ARBA" id="ARBA00022475"/>
    </source>
</evidence>
<keyword evidence="11" id="KW-1185">Reference proteome</keyword>
<evidence type="ECO:0000313" key="11">
    <source>
        <dbReference type="Proteomes" id="UP000515160"/>
    </source>
</evidence>
<dbReference type="GO" id="GO:0005549">
    <property type="term" value="F:odorant binding"/>
    <property type="evidence" value="ECO:0007669"/>
    <property type="project" value="InterPro"/>
</dbReference>
<dbReference type="GO" id="GO:0004984">
    <property type="term" value="F:olfactory receptor activity"/>
    <property type="evidence" value="ECO:0007669"/>
    <property type="project" value="InterPro"/>
</dbReference>
<dbReference type="GO" id="GO:0005886">
    <property type="term" value="C:plasma membrane"/>
    <property type="evidence" value="ECO:0007669"/>
    <property type="project" value="UniProtKB-SubCell"/>
</dbReference>
<evidence type="ECO:0000256" key="3">
    <source>
        <dbReference type="ARBA" id="ARBA00022606"/>
    </source>
</evidence>
<evidence type="ECO:0000256" key="10">
    <source>
        <dbReference type="RuleBase" id="RU351113"/>
    </source>
</evidence>
<feature type="transmembrane region" description="Helical" evidence="10">
    <location>
        <begin position="79"/>
        <end position="100"/>
    </location>
</feature>
<comment type="subcellular location">
    <subcellularLocation>
        <location evidence="1 10">Cell membrane</location>
        <topology evidence="1 10">Multi-pass membrane protein</topology>
    </subcellularLocation>
</comment>
<evidence type="ECO:0000256" key="9">
    <source>
        <dbReference type="ARBA" id="ARBA00023224"/>
    </source>
</evidence>
<proteinExistence type="inferred from homology"/>
<accession>A0A6P8WHJ0</accession>
<dbReference type="RefSeq" id="XP_034098743.1">
    <property type="nucleotide sequence ID" value="XM_034242852.2"/>
</dbReference>
<feature type="transmembrane region" description="Helical" evidence="10">
    <location>
        <begin position="328"/>
        <end position="350"/>
    </location>
</feature>
<dbReference type="Pfam" id="PF02949">
    <property type="entry name" value="7tm_6"/>
    <property type="match status" value="1"/>
</dbReference>
<reference evidence="12" key="1">
    <citation type="submission" date="2025-08" db="UniProtKB">
        <authorList>
            <consortium name="RefSeq"/>
        </authorList>
    </citation>
    <scope>IDENTIFICATION</scope>
    <source>
        <strain evidence="12">15112-1751.03</strain>
        <tissue evidence="12">Whole Adult</tissue>
    </source>
</reference>
<keyword evidence="4 10" id="KW-0812">Transmembrane</keyword>
<keyword evidence="7 10" id="KW-0472">Membrane</keyword>
<evidence type="ECO:0000256" key="7">
    <source>
        <dbReference type="ARBA" id="ARBA00023136"/>
    </source>
</evidence>
<sequence length="432" mass="49066">MGVALFEVQAVNEQHQGQMCSHAHFNLSINRKATAAKQGSTIDSMDEAYFLRVQVLAFRLMGFDLWNNNSSKDRPQISFLVIGTMGAFLGPLFFAIKFYIKNVSIMSDAMGSFLAILLTLVKYGVFIYYRGDFVELIYRIRGILEREIVAWPQAAQIVETENRSDQALSLTYMRCFFAACLFAGIKPIVIMVTTKLRTGETYLELPHSGVYPWSDQAILYYAPTYIWNLLASYGAVTMSLAMDTLLFAFTYNVCALFKIAQHRIRHLQPMEQEPRQELQQLIDVLRLHQTGLMIATQLGRSLRPLVFMQFFVTALQLCFLGFQLADLFPSPVCVYFIFFVSSLLIALFIYSHCGENMKQASADFAIAVYDSNWVEFAPATRRALIVTIMRAQRPCQLKGYFFEPNMATFSAVVRSAISYVMMLRSFNATGQA</sequence>
<dbReference type="AlphaFoldDB" id="A0A6P8WHJ0"/>
<evidence type="ECO:0000256" key="4">
    <source>
        <dbReference type="ARBA" id="ARBA00022692"/>
    </source>
</evidence>
<organism evidence="11 12">
    <name type="scientific">Drosophila albomicans</name>
    <name type="common">Fruit fly</name>
    <dbReference type="NCBI Taxonomy" id="7291"/>
    <lineage>
        <taxon>Eukaryota</taxon>
        <taxon>Metazoa</taxon>
        <taxon>Ecdysozoa</taxon>
        <taxon>Arthropoda</taxon>
        <taxon>Hexapoda</taxon>
        <taxon>Insecta</taxon>
        <taxon>Pterygota</taxon>
        <taxon>Neoptera</taxon>
        <taxon>Endopterygota</taxon>
        <taxon>Diptera</taxon>
        <taxon>Brachycera</taxon>
        <taxon>Muscomorpha</taxon>
        <taxon>Ephydroidea</taxon>
        <taxon>Drosophilidae</taxon>
        <taxon>Drosophila</taxon>
    </lineage>
</organism>
<dbReference type="InterPro" id="IPR004117">
    <property type="entry name" value="7tm6_olfct_rcpt"/>
</dbReference>
<dbReference type="CTD" id="31975"/>
<evidence type="ECO:0000256" key="5">
    <source>
        <dbReference type="ARBA" id="ARBA00022725"/>
    </source>
</evidence>
<feature type="transmembrane region" description="Helical" evidence="10">
    <location>
        <begin position="230"/>
        <end position="257"/>
    </location>
</feature>
<evidence type="ECO:0000256" key="1">
    <source>
        <dbReference type="ARBA" id="ARBA00004651"/>
    </source>
</evidence>
<evidence type="ECO:0000256" key="6">
    <source>
        <dbReference type="ARBA" id="ARBA00022989"/>
    </source>
</evidence>
<protein>
    <recommendedName>
        <fullName evidence="10">Odorant receptor</fullName>
    </recommendedName>
</protein>
<comment type="caution">
    <text evidence="10">Lacks conserved residue(s) required for the propagation of feature annotation.</text>
</comment>
<keyword evidence="6 10" id="KW-1133">Transmembrane helix</keyword>
<keyword evidence="2" id="KW-1003">Cell membrane</keyword>
<dbReference type="PANTHER" id="PTHR21137:SF43">
    <property type="entry name" value="ODORANT RECEPTOR 47A-RELATED"/>
    <property type="match status" value="1"/>
</dbReference>
<feature type="transmembrane region" description="Helical" evidence="10">
    <location>
        <begin position="172"/>
        <end position="193"/>
    </location>
</feature>
<evidence type="ECO:0000256" key="8">
    <source>
        <dbReference type="ARBA" id="ARBA00023170"/>
    </source>
</evidence>
<comment type="similarity">
    <text evidence="10">Belongs to the insect chemoreceptor superfamily. Heteromeric odorant receptor channel (TC 1.A.69) family.</text>
</comment>
<gene>
    <name evidence="12" type="primary">LOC117564180</name>
</gene>
<keyword evidence="8 10" id="KW-0675">Receptor</keyword>
<dbReference type="GO" id="GO:0007165">
    <property type="term" value="P:signal transduction"/>
    <property type="evidence" value="ECO:0007669"/>
    <property type="project" value="UniProtKB-KW"/>
</dbReference>